<dbReference type="EMBL" id="AHNP02000007">
    <property type="protein sequence ID" value="EPG57551.1"/>
    <property type="molecule type" value="Genomic_DNA"/>
</dbReference>
<comment type="caution">
    <text evidence="1">The sequence shown here is derived from an EMBL/GenBank/DDBJ whole genome shotgun (WGS) entry which is preliminary data.</text>
</comment>
<accession>A0AAV3JAH7</accession>
<sequence>MKLPQNRKQMPNSKIKPEIFRLLNRFASIVLQNESIKLF</sequence>
<organism evidence="1 2">
    <name type="scientific">Leptospira borgpetersenii serovar Javanica str. UI 09931</name>
    <dbReference type="NCBI Taxonomy" id="1049767"/>
    <lineage>
        <taxon>Bacteria</taxon>
        <taxon>Pseudomonadati</taxon>
        <taxon>Spirochaetota</taxon>
        <taxon>Spirochaetia</taxon>
        <taxon>Leptospirales</taxon>
        <taxon>Leptospiraceae</taxon>
        <taxon>Leptospira</taxon>
    </lineage>
</organism>
<proteinExistence type="predicted"/>
<evidence type="ECO:0000313" key="1">
    <source>
        <dbReference type="EMBL" id="EPG57551.1"/>
    </source>
</evidence>
<dbReference type="AlphaFoldDB" id="A0AAV3JAH7"/>
<gene>
    <name evidence="1" type="ORF">LEP1GSC103_3096</name>
</gene>
<protein>
    <recommendedName>
        <fullName evidence="3">SLEI domain protein, PF07620 family</fullName>
    </recommendedName>
</protein>
<reference evidence="1 2" key="1">
    <citation type="submission" date="2013-04" db="EMBL/GenBank/DDBJ databases">
        <authorList>
            <person name="Harkins D.M."/>
            <person name="Durkin A.S."/>
            <person name="Brinkac L.M."/>
            <person name="Haft D.H."/>
            <person name="Selengut J.D."/>
            <person name="Sanka R."/>
            <person name="DePew J."/>
            <person name="Purushe J."/>
            <person name="Chanthongthip A."/>
            <person name="Lattana O."/>
            <person name="Phetsouvanh R."/>
            <person name="Newton P.N."/>
            <person name="Vinetz J.M."/>
            <person name="Sutton G.G."/>
            <person name="Nierman W.C."/>
            <person name="Fouts D.E."/>
        </authorList>
    </citation>
    <scope>NUCLEOTIDE SEQUENCE [LARGE SCALE GENOMIC DNA]</scope>
    <source>
        <strain evidence="1 2">UI 09931</strain>
    </source>
</reference>
<evidence type="ECO:0008006" key="3">
    <source>
        <dbReference type="Google" id="ProtNLM"/>
    </source>
</evidence>
<evidence type="ECO:0000313" key="2">
    <source>
        <dbReference type="Proteomes" id="UP000014570"/>
    </source>
</evidence>
<dbReference type="Proteomes" id="UP000014570">
    <property type="component" value="Unassembled WGS sequence"/>
</dbReference>
<name>A0AAV3JAH7_LEPBO</name>